<evidence type="ECO:0000313" key="2">
    <source>
        <dbReference type="Proteomes" id="UP000002985"/>
    </source>
</evidence>
<dbReference type="STRING" id="247490.KSU1_C0422"/>
<evidence type="ECO:0000313" key="1">
    <source>
        <dbReference type="EMBL" id="GAB62018.1"/>
    </source>
</evidence>
<sequence>MENLKVSTKQSYKKPSIKSEQLEMNVLANHGATCCCSGKSQSSFIQNAVSNWVS</sequence>
<accession>I3IJX3</accession>
<dbReference type="EMBL" id="BAFH01000003">
    <property type="protein sequence ID" value="GAB62018.1"/>
    <property type="molecule type" value="Genomic_DNA"/>
</dbReference>
<name>I3IJX3_9BACT</name>
<dbReference type="AlphaFoldDB" id="I3IJX3"/>
<keyword evidence="2" id="KW-1185">Reference proteome</keyword>
<reference evidence="1 2" key="1">
    <citation type="journal article" date="2012" name="FEBS Lett.">
        <title>Anammox organism KSU-1 expresses a NirK-type copper-containing nitrite reductase instead of a NirS-type with cytochrome cd1.</title>
        <authorList>
            <person name="Hira D."/>
            <person name="Toh H."/>
            <person name="Migita C.T."/>
            <person name="Okubo H."/>
            <person name="Nishiyama T."/>
            <person name="Hattori M."/>
            <person name="Furukawa K."/>
            <person name="Fujii T."/>
        </authorList>
    </citation>
    <scope>NUCLEOTIDE SEQUENCE [LARGE SCALE GENOMIC DNA]</scope>
</reference>
<protein>
    <submittedName>
        <fullName evidence="1">Uncharacterized protein</fullName>
    </submittedName>
</protein>
<proteinExistence type="predicted"/>
<dbReference type="Proteomes" id="UP000002985">
    <property type="component" value="Unassembled WGS sequence"/>
</dbReference>
<comment type="caution">
    <text evidence="1">The sequence shown here is derived from an EMBL/GenBank/DDBJ whole genome shotgun (WGS) entry which is preliminary data.</text>
</comment>
<gene>
    <name evidence="1" type="ORF">KSU1_C0422</name>
</gene>
<organism evidence="1 2">
    <name type="scientific">Candidatus Jettenia caeni</name>
    <dbReference type="NCBI Taxonomy" id="247490"/>
    <lineage>
        <taxon>Bacteria</taxon>
        <taxon>Pseudomonadati</taxon>
        <taxon>Planctomycetota</taxon>
        <taxon>Candidatus Brocadiia</taxon>
        <taxon>Candidatus Brocadiales</taxon>
        <taxon>Candidatus Brocadiaceae</taxon>
        <taxon>Candidatus Jettenia</taxon>
    </lineage>
</organism>